<evidence type="ECO:0000313" key="7">
    <source>
        <dbReference type="Proteomes" id="UP000198348"/>
    </source>
</evidence>
<dbReference type="Pfam" id="PF08386">
    <property type="entry name" value="Abhydrolase_4"/>
    <property type="match status" value="1"/>
</dbReference>
<sequence>MTKRIVIAGLVTAMAVGAVHTVPREANASPAPGASDAPVESAAQVDVPVPDVTWESCEDGLRCANVRVPLDYDDPSGTTTELALAKRPASTPEARVGTLFVNPGGPGGSAVDAVPWYEENLPPDVLERFDVVGIDPRGVGGSSPLRCRGRSGGRATEAPPWAFPLTRPQEEKWLRYDRHVRRSCATDADPIIDHMTTADTARDMDLIRQAVGEEQLTYYGISYGSYLGATYAAMFPNRISAMVVDGVIDPVGYATGHDEGDPREPVTARWGSARGAWQTLTSAFAECDRVGEQRCPIAGEAEAKWQRIMNRLERGPVDVDGTMLRYQDVVTTADGALRSVGSYLPLMRFIGAAYDDMFGDTQRQSSAGAALARLQRQLDSGPATRVGGERLELAPVTQGIICADSANPAHPRAWHAAADRADREAPGFGRMWSWRSSVCAQWPGSSDDAYRGPFATDTSAPVLLVAHRHDPATPISGARMLNTLREGSRMLTLDGWGHGALGESACVAARVEDYLVSGTLPPAGTTCSQDEAPFPPS</sequence>
<reference evidence="6 7" key="1">
    <citation type="submission" date="2017-06" db="EMBL/GenBank/DDBJ databases">
        <authorList>
            <person name="Kim H.J."/>
            <person name="Triplett B.A."/>
        </authorList>
    </citation>
    <scope>NUCLEOTIDE SEQUENCE [LARGE SCALE GENOMIC DNA]</scope>
    <source>
        <strain evidence="6 7">DSM 45207</strain>
    </source>
</reference>
<dbReference type="SUPFAM" id="SSF53474">
    <property type="entry name" value="alpha/beta-Hydrolases"/>
    <property type="match status" value="1"/>
</dbReference>
<comment type="similarity">
    <text evidence="1">Belongs to the peptidase S33 family.</text>
</comment>
<keyword evidence="7" id="KW-1185">Reference proteome</keyword>
<dbReference type="InterPro" id="IPR000073">
    <property type="entry name" value="AB_hydrolase_1"/>
</dbReference>
<evidence type="ECO:0000259" key="4">
    <source>
        <dbReference type="Pfam" id="PF00561"/>
    </source>
</evidence>
<gene>
    <name evidence="6" type="ORF">SAMN06265360_11764</name>
</gene>
<evidence type="ECO:0000256" key="3">
    <source>
        <dbReference type="ARBA" id="ARBA00022801"/>
    </source>
</evidence>
<proteinExistence type="inferred from homology"/>
<organism evidence="6 7">
    <name type="scientific">Haloechinothrix alba</name>
    <dbReference type="NCBI Taxonomy" id="664784"/>
    <lineage>
        <taxon>Bacteria</taxon>
        <taxon>Bacillati</taxon>
        <taxon>Actinomycetota</taxon>
        <taxon>Actinomycetes</taxon>
        <taxon>Pseudonocardiales</taxon>
        <taxon>Pseudonocardiaceae</taxon>
        <taxon>Haloechinothrix</taxon>
    </lineage>
</organism>
<name>A0A238YWQ6_9PSEU</name>
<dbReference type="PANTHER" id="PTHR43248:SF29">
    <property type="entry name" value="TRIPEPTIDYL AMINOPEPTIDASE"/>
    <property type="match status" value="1"/>
</dbReference>
<feature type="domain" description="Peptidase S33 tripeptidyl aminopeptidase-like C-terminal" evidence="5">
    <location>
        <begin position="426"/>
        <end position="527"/>
    </location>
</feature>
<protein>
    <submittedName>
        <fullName evidence="6">TAP-like protein</fullName>
    </submittedName>
</protein>
<evidence type="ECO:0000256" key="2">
    <source>
        <dbReference type="ARBA" id="ARBA00022729"/>
    </source>
</evidence>
<dbReference type="InterPro" id="IPR029058">
    <property type="entry name" value="AB_hydrolase_fold"/>
</dbReference>
<feature type="domain" description="AB hydrolase-1" evidence="4">
    <location>
        <begin position="98"/>
        <end position="249"/>
    </location>
</feature>
<dbReference type="Gene3D" id="3.40.50.1820">
    <property type="entry name" value="alpha/beta hydrolase"/>
    <property type="match status" value="1"/>
</dbReference>
<dbReference type="EMBL" id="FZNW01000017">
    <property type="protein sequence ID" value="SNR74949.1"/>
    <property type="molecule type" value="Genomic_DNA"/>
</dbReference>
<accession>A0A238YWQ6</accession>
<dbReference type="Pfam" id="PF00561">
    <property type="entry name" value="Abhydrolase_1"/>
    <property type="match status" value="1"/>
</dbReference>
<evidence type="ECO:0000259" key="5">
    <source>
        <dbReference type="Pfam" id="PF08386"/>
    </source>
</evidence>
<dbReference type="PANTHER" id="PTHR43248">
    <property type="entry name" value="2-SUCCINYL-6-HYDROXY-2,4-CYCLOHEXADIENE-1-CARBOXYLATE SYNTHASE"/>
    <property type="match status" value="1"/>
</dbReference>
<dbReference type="InterPro" id="IPR013595">
    <property type="entry name" value="Pept_S33_TAP-like_C"/>
</dbReference>
<keyword evidence="3" id="KW-0378">Hydrolase</keyword>
<dbReference type="Proteomes" id="UP000198348">
    <property type="component" value="Unassembled WGS sequence"/>
</dbReference>
<dbReference type="RefSeq" id="WP_176440003.1">
    <property type="nucleotide sequence ID" value="NZ_FZNW01000017.1"/>
</dbReference>
<dbReference type="GO" id="GO:0016787">
    <property type="term" value="F:hydrolase activity"/>
    <property type="evidence" value="ECO:0007669"/>
    <property type="project" value="UniProtKB-KW"/>
</dbReference>
<keyword evidence="2" id="KW-0732">Signal</keyword>
<dbReference type="InterPro" id="IPR051601">
    <property type="entry name" value="Serine_prot/Carboxylest_S33"/>
</dbReference>
<evidence type="ECO:0000313" key="6">
    <source>
        <dbReference type="EMBL" id="SNR74949.1"/>
    </source>
</evidence>
<evidence type="ECO:0000256" key="1">
    <source>
        <dbReference type="ARBA" id="ARBA00010088"/>
    </source>
</evidence>
<dbReference type="AlphaFoldDB" id="A0A238YWQ6"/>